<dbReference type="Proteomes" id="UP000225706">
    <property type="component" value="Unassembled WGS sequence"/>
</dbReference>
<dbReference type="PANTHER" id="PTHR45973">
    <property type="entry name" value="PROTEIN PHOSPHATASE 1 REGULATORY SUBUNIT SDS22-RELATED"/>
    <property type="match status" value="1"/>
</dbReference>
<dbReference type="GO" id="GO:0005814">
    <property type="term" value="C:centriole"/>
    <property type="evidence" value="ECO:0007669"/>
    <property type="project" value="UniProtKB-SubCell"/>
</dbReference>
<keyword evidence="16" id="KW-1185">Reference proteome</keyword>
<keyword evidence="9" id="KW-0131">Cell cycle</keyword>
<evidence type="ECO:0000256" key="3">
    <source>
        <dbReference type="ARBA" id="ARBA00022614"/>
    </source>
</evidence>
<evidence type="ECO:0000256" key="12">
    <source>
        <dbReference type="ARBA" id="ARBA00067351"/>
    </source>
</evidence>
<evidence type="ECO:0000256" key="8">
    <source>
        <dbReference type="ARBA" id="ARBA00023212"/>
    </source>
</evidence>
<feature type="region of interest" description="Disordered" evidence="14">
    <location>
        <begin position="303"/>
        <end position="384"/>
    </location>
</feature>
<dbReference type="Gene3D" id="1.10.287.1490">
    <property type="match status" value="1"/>
</dbReference>
<dbReference type="EMBL" id="LSMT01000298">
    <property type="protein sequence ID" value="PFX20906.1"/>
    <property type="molecule type" value="Genomic_DNA"/>
</dbReference>
<keyword evidence="7 13" id="KW-0175">Coiled coil</keyword>
<dbReference type="FunFam" id="3.80.10.10:FF:000148">
    <property type="entry name" value="Leucine rich repeat and coiled-coil centrosomal protein 1"/>
    <property type="match status" value="1"/>
</dbReference>
<organism evidence="15 16">
    <name type="scientific">Stylophora pistillata</name>
    <name type="common">Smooth cauliflower coral</name>
    <dbReference type="NCBI Taxonomy" id="50429"/>
    <lineage>
        <taxon>Eukaryota</taxon>
        <taxon>Metazoa</taxon>
        <taxon>Cnidaria</taxon>
        <taxon>Anthozoa</taxon>
        <taxon>Hexacorallia</taxon>
        <taxon>Scleractinia</taxon>
        <taxon>Astrocoeniina</taxon>
        <taxon>Pocilloporidae</taxon>
        <taxon>Stylophora</taxon>
    </lineage>
</organism>
<dbReference type="InterPro" id="IPR032675">
    <property type="entry name" value="LRR_dom_sf"/>
</dbReference>
<evidence type="ECO:0000256" key="11">
    <source>
        <dbReference type="ARBA" id="ARBA00061329"/>
    </source>
</evidence>
<dbReference type="SUPFAM" id="SSF52058">
    <property type="entry name" value="L domain-like"/>
    <property type="match status" value="1"/>
</dbReference>
<dbReference type="PANTHER" id="PTHR45973:SF35">
    <property type="entry name" value="LEUCINE-RICH REPEAT-CONTAINING PROTEIN 43"/>
    <property type="match status" value="1"/>
</dbReference>
<dbReference type="InterPro" id="IPR003591">
    <property type="entry name" value="Leu-rich_rpt_typical-subtyp"/>
</dbReference>
<evidence type="ECO:0000256" key="1">
    <source>
        <dbReference type="ARBA" id="ARBA00004114"/>
    </source>
</evidence>
<dbReference type="InterPro" id="IPR001611">
    <property type="entry name" value="Leu-rich_rpt"/>
</dbReference>
<keyword evidence="5" id="KW-0677">Repeat</keyword>
<evidence type="ECO:0000256" key="6">
    <source>
        <dbReference type="ARBA" id="ARBA00022776"/>
    </source>
</evidence>
<feature type="coiled-coil region" evidence="13">
    <location>
        <begin position="702"/>
        <end position="746"/>
    </location>
</feature>
<evidence type="ECO:0000256" key="13">
    <source>
        <dbReference type="SAM" id="Coils"/>
    </source>
</evidence>
<keyword evidence="4" id="KW-0132">Cell division</keyword>
<keyword evidence="6" id="KW-0498">Mitosis</keyword>
<proteinExistence type="inferred from homology"/>
<evidence type="ECO:0000256" key="7">
    <source>
        <dbReference type="ARBA" id="ARBA00023054"/>
    </source>
</evidence>
<feature type="coiled-coil region" evidence="13">
    <location>
        <begin position="425"/>
        <end position="522"/>
    </location>
</feature>
<feature type="compositionally biased region" description="Polar residues" evidence="14">
    <location>
        <begin position="374"/>
        <end position="383"/>
    </location>
</feature>
<feature type="coiled-coil region" evidence="13">
    <location>
        <begin position="949"/>
        <end position="1019"/>
    </location>
</feature>
<evidence type="ECO:0000313" key="16">
    <source>
        <dbReference type="Proteomes" id="UP000225706"/>
    </source>
</evidence>
<comment type="caution">
    <text evidence="15">The sequence shown here is derived from an EMBL/GenBank/DDBJ whole genome shotgun (WGS) entry which is preliminary data.</text>
</comment>
<name>A0A2B4RUQ4_STYPI</name>
<keyword evidence="2" id="KW-0963">Cytoplasm</keyword>
<dbReference type="PROSITE" id="PS51450">
    <property type="entry name" value="LRR"/>
    <property type="match status" value="5"/>
</dbReference>
<dbReference type="AlphaFoldDB" id="A0A2B4RUQ4"/>
<dbReference type="OrthoDB" id="7451790at2759"/>
<dbReference type="SMART" id="SM00369">
    <property type="entry name" value="LRR_TYP"/>
    <property type="match status" value="3"/>
</dbReference>
<reference evidence="16" key="1">
    <citation type="journal article" date="2017" name="bioRxiv">
        <title>Comparative analysis of the genomes of Stylophora pistillata and Acropora digitifera provides evidence for extensive differences between species of corals.</title>
        <authorList>
            <person name="Voolstra C.R."/>
            <person name="Li Y."/>
            <person name="Liew Y.J."/>
            <person name="Baumgarten S."/>
            <person name="Zoccola D."/>
            <person name="Flot J.-F."/>
            <person name="Tambutte S."/>
            <person name="Allemand D."/>
            <person name="Aranda M."/>
        </authorList>
    </citation>
    <scope>NUCLEOTIDE SEQUENCE [LARGE SCALE GENOMIC DNA]</scope>
</reference>
<feature type="compositionally biased region" description="Basic residues" evidence="14">
    <location>
        <begin position="336"/>
        <end position="350"/>
    </location>
</feature>
<evidence type="ECO:0000256" key="4">
    <source>
        <dbReference type="ARBA" id="ARBA00022618"/>
    </source>
</evidence>
<dbReference type="InterPro" id="IPR050576">
    <property type="entry name" value="Cilia_flagella_integrity"/>
</dbReference>
<comment type="similarity">
    <text evidence="11">Belongs to the LRRCC1 family.</text>
</comment>
<feature type="compositionally biased region" description="Basic and acidic residues" evidence="14">
    <location>
        <begin position="264"/>
        <end position="277"/>
    </location>
</feature>
<evidence type="ECO:0000313" key="15">
    <source>
        <dbReference type="EMBL" id="PFX20906.1"/>
    </source>
</evidence>
<comment type="subcellular location">
    <subcellularLocation>
        <location evidence="1">Cytoplasm</location>
        <location evidence="1">Cytoskeleton</location>
        <location evidence="1">Microtubule organizing center</location>
        <location evidence="1">Centrosome</location>
        <location evidence="1">Centriole</location>
    </subcellularLocation>
</comment>
<protein>
    <recommendedName>
        <fullName evidence="12">Leucine-rich repeat and coiled-coil domain-containing protein 1</fullName>
    </recommendedName>
</protein>
<comment type="function">
    <text evidence="10">Required for the organization of the mitotic spindle. Maintains the structural integrity of centrosomes during mitosis.</text>
</comment>
<evidence type="ECO:0000256" key="14">
    <source>
        <dbReference type="SAM" id="MobiDB-lite"/>
    </source>
</evidence>
<keyword evidence="8" id="KW-0206">Cytoskeleton</keyword>
<evidence type="ECO:0000256" key="9">
    <source>
        <dbReference type="ARBA" id="ARBA00023306"/>
    </source>
</evidence>
<feature type="coiled-coil region" evidence="13">
    <location>
        <begin position="772"/>
        <end position="922"/>
    </location>
</feature>
<evidence type="ECO:0000256" key="10">
    <source>
        <dbReference type="ARBA" id="ARBA00054059"/>
    </source>
</evidence>
<dbReference type="Gene3D" id="3.80.10.10">
    <property type="entry name" value="Ribonuclease Inhibitor"/>
    <property type="match status" value="2"/>
</dbReference>
<evidence type="ECO:0000256" key="2">
    <source>
        <dbReference type="ARBA" id="ARBA00022490"/>
    </source>
</evidence>
<sequence length="1023" mass="117703">MAADRSEDGGYDVVSTSFSKEICYIDAQINSLFDLNLDPRLLSVNLHCNNISVIENLGKLQHLKRLDLSSNRITRMQGLGGLKSLKTLNLSCNELRVVEGLENLRNLAKLDLSYNVIYDLSGLKKIHGSSFSLRTLYLHGNQLSSLDHFINCLAGCRILKELTLSLYGEANPVCEIPDYRSSVLASLKNVEVLDGLDRTGKLAATRDRMFDIPEMDDYLEYLKSESSSETPMKETKYEVLTPKIDSALDRFRQRGPLSSETDAGDEKRTENPTEKRAVKVSLSADHEVRLETLEHQLNRLIHNTERVQVSRQTRKPSAERDNSPSEDFESTEQPDKRKKFQLSPKAKRTQRVPVSKKPGQTKTRTKPAVHVAVESTSSTSPSDEQVRNFTIKGKAALKGRPVRDPKDDETFLSLIQELDSERERRWKAEQAARRMVEAIKELQQREAEEKKLREASLAASSRLKRALLKEKETKDSLQKSLNELQIHDVELAEEVKRLKENEEEQQKALRALEQATTKMETEKIKQHAEAVTQLQQEQMKVGALTKECELSKHSVKQLKSQVHQLQELLANREQEHRKAVEGLVRVDGKEMREIVDREAAKQEGLHQQIIKEYQDKLNKRDLDYAALENEFRMGLQIEANKFSELQDAFERVSDECAQQKEALHMIKQKESKATNMVNELTAMVKEQRGRISELSRGRQEVVVEYKERIQSLEEQLKETNKQLTRLEALEQDKDKLTAQIRAQLSVIEGLRTERKLWSEELAQQGSSLAQDRGRMEARIEALTAEVSELKKECQSANETIAIKAKVIEDQTDSIRKLKQKIADQDSDLRQWNEDSKTREKNFEEQLAAETSTNHELQEQLDGLVDRKESLKQELRKTQEELETSKENHRILKTKWQEKSELIGKLEKEVLEMRNNFKVKENTLIEERDKAVKAADSAVERLKACDDAFRKQLEQERRAHEQQFQTLTNENQQEIERANNRVSEVEDEMRILLQENALTKKTLEKRLQKLTSAFTEIQNDLAGT</sequence>
<feature type="region of interest" description="Disordered" evidence="14">
    <location>
        <begin position="248"/>
        <end position="281"/>
    </location>
</feature>
<gene>
    <name evidence="15" type="primary">lrrcc1</name>
    <name evidence="15" type="ORF">AWC38_SpisGene14609</name>
</gene>
<accession>A0A2B4RUQ4</accession>
<keyword evidence="3" id="KW-0433">Leucine-rich repeat</keyword>
<dbReference type="STRING" id="50429.A0A2B4RUQ4"/>
<dbReference type="GO" id="GO:0051301">
    <property type="term" value="P:cell division"/>
    <property type="evidence" value="ECO:0007669"/>
    <property type="project" value="UniProtKB-KW"/>
</dbReference>
<dbReference type="SMART" id="SM00365">
    <property type="entry name" value="LRR_SD22"/>
    <property type="match status" value="3"/>
</dbReference>
<evidence type="ECO:0000256" key="5">
    <source>
        <dbReference type="ARBA" id="ARBA00022737"/>
    </source>
</evidence>